<reference evidence="2 3" key="1">
    <citation type="submission" date="2020-07" db="EMBL/GenBank/DDBJ databases">
        <title>Genomic Encyclopedia of Type Strains, Phase IV (KMG-V): Genome sequencing to study the core and pangenomes of soil and plant-associated prokaryotes.</title>
        <authorList>
            <person name="Whitman W."/>
        </authorList>
    </citation>
    <scope>NUCLEOTIDE SEQUENCE [LARGE SCALE GENOMIC DNA]</scope>
    <source>
        <strain evidence="2 3">X4EP2</strain>
    </source>
</reference>
<dbReference type="InterPro" id="IPR007367">
    <property type="entry name" value="DUF433"/>
</dbReference>
<dbReference type="InterPro" id="IPR009057">
    <property type="entry name" value="Homeodomain-like_sf"/>
</dbReference>
<dbReference type="InterPro" id="IPR036388">
    <property type="entry name" value="WH-like_DNA-bd_sf"/>
</dbReference>
<accession>A0A7Y9PFS2</accession>
<dbReference type="InterPro" id="IPR000551">
    <property type="entry name" value="MerR-type_HTH_dom"/>
</dbReference>
<name>A0A7Y9PFS2_9BACT</name>
<dbReference type="EMBL" id="JACCCW010000001">
    <property type="protein sequence ID" value="NYF79117.1"/>
    <property type="molecule type" value="Genomic_DNA"/>
</dbReference>
<dbReference type="Pfam" id="PF13411">
    <property type="entry name" value="MerR_1"/>
    <property type="match status" value="1"/>
</dbReference>
<dbReference type="RefSeq" id="WP_179489079.1">
    <property type="nucleotide sequence ID" value="NZ_JACCCW010000001.1"/>
</dbReference>
<dbReference type="AlphaFoldDB" id="A0A7Y9PFS2"/>
<evidence type="ECO:0000313" key="2">
    <source>
        <dbReference type="EMBL" id="NYF79117.1"/>
    </source>
</evidence>
<dbReference type="GO" id="GO:0003677">
    <property type="term" value="F:DNA binding"/>
    <property type="evidence" value="ECO:0007669"/>
    <property type="project" value="InterPro"/>
</dbReference>
<evidence type="ECO:0000313" key="3">
    <source>
        <dbReference type="Proteomes" id="UP000589520"/>
    </source>
</evidence>
<dbReference type="Pfam" id="PF04255">
    <property type="entry name" value="DUF433"/>
    <property type="match status" value="1"/>
</dbReference>
<dbReference type="Proteomes" id="UP000589520">
    <property type="component" value="Unassembled WGS sequence"/>
</dbReference>
<dbReference type="Gene3D" id="1.10.10.10">
    <property type="entry name" value="Winged helix-like DNA-binding domain superfamily/Winged helix DNA-binding domain"/>
    <property type="match status" value="1"/>
</dbReference>
<dbReference type="GO" id="GO:0006355">
    <property type="term" value="P:regulation of DNA-templated transcription"/>
    <property type="evidence" value="ECO:0007669"/>
    <property type="project" value="InterPro"/>
</dbReference>
<dbReference type="SUPFAM" id="SSF46689">
    <property type="entry name" value="Homeodomain-like"/>
    <property type="match status" value="1"/>
</dbReference>
<keyword evidence="3" id="KW-1185">Reference proteome</keyword>
<sequence>MNMGIRDQAIYDLPAYGSSEAARYLGLSPHTLSQWISVNGLIQPPIANALSFNNLAEAHVLKAMRRGHGLSMQAIRKALKELGRIRKTAHPLLDESFETDGVNLCIREDDRVINLSRKQQQEFRDLVAIYLHRVHRRDGVATLLHPFITPDSLDQPEHISISPTISFGKPVLAGTGISTSVIVGRFKARDSVASLAEEYQIDATILEDAIRWEMSQSKAA</sequence>
<dbReference type="Gene3D" id="1.10.1660.10">
    <property type="match status" value="1"/>
</dbReference>
<organism evidence="2 3">
    <name type="scientific">Granulicella arctica</name>
    <dbReference type="NCBI Taxonomy" id="940613"/>
    <lineage>
        <taxon>Bacteria</taxon>
        <taxon>Pseudomonadati</taxon>
        <taxon>Acidobacteriota</taxon>
        <taxon>Terriglobia</taxon>
        <taxon>Terriglobales</taxon>
        <taxon>Acidobacteriaceae</taxon>
        <taxon>Granulicella</taxon>
    </lineage>
</organism>
<protein>
    <submittedName>
        <fullName evidence="2">Uncharacterized protein (DUF433 family)</fullName>
    </submittedName>
</protein>
<gene>
    <name evidence="2" type="ORF">HDF17_001404</name>
</gene>
<comment type="caution">
    <text evidence="2">The sequence shown here is derived from an EMBL/GenBank/DDBJ whole genome shotgun (WGS) entry which is preliminary data.</text>
</comment>
<proteinExistence type="predicted"/>
<evidence type="ECO:0000259" key="1">
    <source>
        <dbReference type="Pfam" id="PF13411"/>
    </source>
</evidence>
<feature type="domain" description="HTH merR-type" evidence="1">
    <location>
        <begin position="18"/>
        <end position="81"/>
    </location>
</feature>